<evidence type="ECO:0000313" key="6">
    <source>
        <dbReference type="Proteomes" id="UP000539052"/>
    </source>
</evidence>
<name>A0ABX1VW79_9FIRM</name>
<dbReference type="Pfam" id="PF07905">
    <property type="entry name" value="PucR"/>
    <property type="match status" value="1"/>
</dbReference>
<accession>A0ABX1VW79</accession>
<evidence type="ECO:0000313" key="5">
    <source>
        <dbReference type="EMBL" id="NNJ32107.1"/>
    </source>
</evidence>
<dbReference type="InterPro" id="IPR042070">
    <property type="entry name" value="PucR_C-HTH_sf"/>
</dbReference>
<evidence type="ECO:0000256" key="1">
    <source>
        <dbReference type="ARBA" id="ARBA00006754"/>
    </source>
</evidence>
<feature type="domain" description="CdaR GGDEF-like" evidence="4">
    <location>
        <begin position="292"/>
        <end position="406"/>
    </location>
</feature>
<feature type="domain" description="PucR C-terminal helix-turn-helix" evidence="3">
    <location>
        <begin position="460"/>
        <end position="517"/>
    </location>
</feature>
<dbReference type="InterPro" id="IPR025736">
    <property type="entry name" value="PucR_C-HTH_dom"/>
</dbReference>
<evidence type="ECO:0000259" key="4">
    <source>
        <dbReference type="Pfam" id="PF17853"/>
    </source>
</evidence>
<dbReference type="Pfam" id="PF13556">
    <property type="entry name" value="HTH_30"/>
    <property type="match status" value="1"/>
</dbReference>
<dbReference type="InterPro" id="IPR012914">
    <property type="entry name" value="PucR_dom"/>
</dbReference>
<evidence type="ECO:0000259" key="3">
    <source>
        <dbReference type="Pfam" id="PF13556"/>
    </source>
</evidence>
<sequence length="523" mass="60865">MRVGDVLRLRSVEGSEIVAGNEFTERLVTGVNVMEVPDIINWVKKGELLITSGYSYKDDPASFAEVIPKLAAKGVAAIGIKRKRYFEKIPKVVIDAAKKSRMVLIELDEKVVFSSVVKEMMTEIVSSEYHALTILQDRVNQLSEMLVQGDGIAKFLEQLSDLLSNPIVLIKENEEHLLFGIKEDELQKVGLSTRLSDYMADGRQGFFTMDADETRYRIYAHAIMHKSEQLAELLVLEVNKEITNEDMFLLHQITYMIGLELISETIRTRTEMRYVEQVIQDWIMGKMENSSNLRIRAEVCGIKIDDSRHYRVLLFHMETQNNQEVRYMINRFQKNLRMTEDIYLTPLDDTIAAVVSEENYQNCIERILEEGSYILGKNRLSLCIGGESSKNYDLSESYKEAVQIYRICDKRGKYQELNYFDDIGIYALLYEIPVDKKMDKFLNRYLTPLIQYDKEHESNLFETLKTYIGCQGNKKLTAERMFTHYNTISYRLERIHQILNMDIEDGKVRFEIQLAILLYEMYL</sequence>
<feature type="domain" description="Purine catabolism PurC-like" evidence="2">
    <location>
        <begin position="5"/>
        <end position="124"/>
    </location>
</feature>
<keyword evidence="6" id="KW-1185">Reference proteome</keyword>
<dbReference type="EMBL" id="JAAOXG010000048">
    <property type="protein sequence ID" value="NNJ32107.1"/>
    <property type="molecule type" value="Genomic_DNA"/>
</dbReference>
<proteinExistence type="inferred from homology"/>
<dbReference type="Pfam" id="PF17853">
    <property type="entry name" value="GGDEF_2"/>
    <property type="match status" value="1"/>
</dbReference>
<dbReference type="PANTHER" id="PTHR33744:SF1">
    <property type="entry name" value="DNA-BINDING TRANSCRIPTIONAL ACTIVATOR ADER"/>
    <property type="match status" value="1"/>
</dbReference>
<comment type="similarity">
    <text evidence="1">Belongs to the CdaR family.</text>
</comment>
<evidence type="ECO:0000259" key="2">
    <source>
        <dbReference type="Pfam" id="PF07905"/>
    </source>
</evidence>
<dbReference type="InterPro" id="IPR051448">
    <property type="entry name" value="CdaR-like_regulators"/>
</dbReference>
<comment type="caution">
    <text evidence="5">The sequence shown here is derived from an EMBL/GenBank/DDBJ whole genome shotgun (WGS) entry which is preliminary data.</text>
</comment>
<reference evidence="5 6" key="1">
    <citation type="submission" date="2020-03" db="EMBL/GenBank/DDBJ databases">
        <title>Genome Sequence of industrial isolate, B5A.</title>
        <authorList>
            <person name="Sharma S."/>
            <person name="Patil P.B."/>
            <person name="Korpole S."/>
        </authorList>
    </citation>
    <scope>NUCLEOTIDE SEQUENCE [LARGE SCALE GENOMIC DNA]</scope>
    <source>
        <strain evidence="5 6">PI-S10-B5A</strain>
    </source>
</reference>
<dbReference type="Gene3D" id="1.10.10.2840">
    <property type="entry name" value="PucR C-terminal helix-turn-helix domain"/>
    <property type="match status" value="1"/>
</dbReference>
<gene>
    <name evidence="5" type="ORF">G9470_20285</name>
</gene>
<protein>
    <recommendedName>
        <fullName evidence="7">PucR family transcriptional regulator</fullName>
    </recommendedName>
</protein>
<organism evidence="5 6">
    <name type="scientific">Lacrimispora defluvii</name>
    <dbReference type="NCBI Taxonomy" id="2719233"/>
    <lineage>
        <taxon>Bacteria</taxon>
        <taxon>Bacillati</taxon>
        <taxon>Bacillota</taxon>
        <taxon>Clostridia</taxon>
        <taxon>Lachnospirales</taxon>
        <taxon>Lachnospiraceae</taxon>
        <taxon>Lacrimispora</taxon>
    </lineage>
</organism>
<dbReference type="PANTHER" id="PTHR33744">
    <property type="entry name" value="CARBOHYDRATE DIACID REGULATOR"/>
    <property type="match status" value="1"/>
</dbReference>
<evidence type="ECO:0008006" key="7">
    <source>
        <dbReference type="Google" id="ProtNLM"/>
    </source>
</evidence>
<dbReference type="Proteomes" id="UP000539052">
    <property type="component" value="Unassembled WGS sequence"/>
</dbReference>
<dbReference type="InterPro" id="IPR041522">
    <property type="entry name" value="CdaR_GGDEF"/>
</dbReference>